<evidence type="ECO:0008006" key="3">
    <source>
        <dbReference type="Google" id="ProtNLM"/>
    </source>
</evidence>
<reference evidence="1 2" key="1">
    <citation type="journal article" date="2013" name="Genome Announc.">
        <title>Draft Genome Sequence of Staphylococcus simulans UMC-CNS-990, Isolated from a Case of Chronic Bovine Mastitis.</title>
        <authorList>
            <person name="Calcutt M.J."/>
            <person name="Foecking M.F."/>
            <person name="Hsieh H.Y."/>
            <person name="Perry J."/>
            <person name="Stewart G.C."/>
            <person name="Middleton J.R."/>
        </authorList>
    </citation>
    <scope>NUCLEOTIDE SEQUENCE [LARGE SCALE GENOMIC DNA]</scope>
    <source>
        <strain evidence="1 2">UMC-CNS-990</strain>
    </source>
</reference>
<dbReference type="RefSeq" id="WP_023015317.1">
    <property type="nucleotide sequence ID" value="NZ_AXDY01000004.1"/>
</dbReference>
<gene>
    <name evidence="1" type="ORF">SSIM_05010</name>
</gene>
<sequence length="73" mass="8414">MSLSPKPNKKKDLLGWKDLDSKLQAVFRKSNKSKQPVAIIDSDEYFMTINEIKSEAEKQGYTVTINGTYIEFR</sequence>
<dbReference type="Proteomes" id="UP000017131">
    <property type="component" value="Unassembled WGS sequence"/>
</dbReference>
<name>A0ABP2YTZ8_STASI</name>
<comment type="caution">
    <text evidence="1">The sequence shown here is derived from an EMBL/GenBank/DDBJ whole genome shotgun (WGS) entry which is preliminary data.</text>
</comment>
<keyword evidence="2" id="KW-1185">Reference proteome</keyword>
<organism evidence="1 2">
    <name type="scientific">Staphylococcus simulans UMC-CNS-990</name>
    <dbReference type="NCBI Taxonomy" id="1405498"/>
    <lineage>
        <taxon>Bacteria</taxon>
        <taxon>Bacillati</taxon>
        <taxon>Bacillota</taxon>
        <taxon>Bacilli</taxon>
        <taxon>Bacillales</taxon>
        <taxon>Staphylococcaceae</taxon>
        <taxon>Staphylococcus</taxon>
    </lineage>
</organism>
<dbReference type="EMBL" id="AXDY01000004">
    <property type="protein sequence ID" value="ERS93561.1"/>
    <property type="molecule type" value="Genomic_DNA"/>
</dbReference>
<evidence type="ECO:0000313" key="1">
    <source>
        <dbReference type="EMBL" id="ERS93561.1"/>
    </source>
</evidence>
<protein>
    <recommendedName>
        <fullName evidence="3">Cytosolic protein</fullName>
    </recommendedName>
</protein>
<evidence type="ECO:0000313" key="2">
    <source>
        <dbReference type="Proteomes" id="UP000017131"/>
    </source>
</evidence>
<proteinExistence type="predicted"/>
<accession>A0ABP2YTZ8</accession>